<evidence type="ECO:0000256" key="2">
    <source>
        <dbReference type="ARBA" id="ARBA00022840"/>
    </source>
</evidence>
<dbReference type="Gene3D" id="1.20.58.530">
    <property type="match status" value="1"/>
</dbReference>
<dbReference type="GO" id="GO:0051015">
    <property type="term" value="F:actin filament binding"/>
    <property type="evidence" value="ECO:0007669"/>
    <property type="project" value="TreeGrafter"/>
</dbReference>
<keyword evidence="2" id="KW-0067">ATP-binding</keyword>
<keyword evidence="4" id="KW-0505">Motor protein</keyword>
<keyword evidence="3 4" id="KW-0009">Actin-binding</keyword>
<reference evidence="6" key="1">
    <citation type="submission" date="2020-04" db="EMBL/GenBank/DDBJ databases">
        <title>Hybrid Assembly of Korean Phytophthora infestans isolates.</title>
        <authorList>
            <person name="Prokchorchik M."/>
            <person name="Lee Y."/>
            <person name="Seo J."/>
            <person name="Cho J.-H."/>
            <person name="Park Y.-E."/>
            <person name="Jang D.-C."/>
            <person name="Im J.-S."/>
            <person name="Choi J.-G."/>
            <person name="Park H.-J."/>
            <person name="Lee G.-B."/>
            <person name="Lee Y.-G."/>
            <person name="Hong S.-Y."/>
            <person name="Cho K."/>
            <person name="Sohn K.H."/>
        </authorList>
    </citation>
    <scope>NUCLEOTIDE SEQUENCE</scope>
    <source>
        <strain evidence="6">KR_1_A1</strain>
    </source>
</reference>
<organism evidence="6 7">
    <name type="scientific">Phytophthora infestans</name>
    <name type="common">Potato late blight agent</name>
    <name type="synonym">Botrytis infestans</name>
    <dbReference type="NCBI Taxonomy" id="4787"/>
    <lineage>
        <taxon>Eukaryota</taxon>
        <taxon>Sar</taxon>
        <taxon>Stramenopiles</taxon>
        <taxon>Oomycota</taxon>
        <taxon>Peronosporomycetes</taxon>
        <taxon>Peronosporales</taxon>
        <taxon>Peronosporaceae</taxon>
        <taxon>Phytophthora</taxon>
    </lineage>
</organism>
<dbReference type="InterPro" id="IPR027417">
    <property type="entry name" value="P-loop_NTPase"/>
</dbReference>
<keyword evidence="7" id="KW-1185">Reference proteome</keyword>
<dbReference type="Proteomes" id="UP000602510">
    <property type="component" value="Unassembled WGS sequence"/>
</dbReference>
<gene>
    <name evidence="6" type="ORF">GN244_ATG09588</name>
</gene>
<evidence type="ECO:0000256" key="1">
    <source>
        <dbReference type="ARBA" id="ARBA00022741"/>
    </source>
</evidence>
<comment type="similarity">
    <text evidence="4">Belongs to the TRAFAC class myosin-kinesin ATPase superfamily. Myosin family.</text>
</comment>
<comment type="caution">
    <text evidence="6">The sequence shown here is derived from an EMBL/GenBank/DDBJ whole genome shotgun (WGS) entry which is preliminary data.</text>
</comment>
<dbReference type="InterPro" id="IPR001609">
    <property type="entry name" value="Myosin_head_motor_dom-like"/>
</dbReference>
<evidence type="ECO:0000256" key="4">
    <source>
        <dbReference type="PROSITE-ProRule" id="PRU00782"/>
    </source>
</evidence>
<proteinExistence type="inferred from homology"/>
<evidence type="ECO:0000259" key="5">
    <source>
        <dbReference type="PROSITE" id="PS51456"/>
    </source>
</evidence>
<dbReference type="GO" id="GO:0005737">
    <property type="term" value="C:cytoplasm"/>
    <property type="evidence" value="ECO:0007669"/>
    <property type="project" value="TreeGrafter"/>
</dbReference>
<dbReference type="PANTHER" id="PTHR13140:SF845">
    <property type="entry name" value="MYOSIN-LIKE PROTEIN"/>
    <property type="match status" value="1"/>
</dbReference>
<name>A0A833SU10_PHYIN</name>
<dbReference type="GO" id="GO:0007015">
    <property type="term" value="P:actin filament organization"/>
    <property type="evidence" value="ECO:0007669"/>
    <property type="project" value="TreeGrafter"/>
</dbReference>
<protein>
    <submittedName>
        <fullName evidence="6">Myosin head (Motor domain)</fullName>
    </submittedName>
</protein>
<dbReference type="GO" id="GO:0016459">
    <property type="term" value="C:myosin complex"/>
    <property type="evidence" value="ECO:0007669"/>
    <property type="project" value="UniProtKB-KW"/>
</dbReference>
<dbReference type="GO" id="GO:0000146">
    <property type="term" value="F:microfilament motor activity"/>
    <property type="evidence" value="ECO:0007669"/>
    <property type="project" value="TreeGrafter"/>
</dbReference>
<sequence>MLDTQSRSHQIADLEDYSTPDDLAIVDADNTKRQKRFQIALVNAYETRSLGQGLASGRIFNRSTPHPFSIGIFNIYGFEILRMNALEQLCINYVSEKSSSARSKQEEFRREGLSWRNVKFFNNHIIWDLIDDLKQHGISPLLDGHCEPELIKLLNGKHSRGPHYITSRVRVPNFGMCTTPARSSTR</sequence>
<keyword evidence="1" id="KW-0547">Nucleotide-binding</keyword>
<dbReference type="GO" id="GO:0016020">
    <property type="term" value="C:membrane"/>
    <property type="evidence" value="ECO:0007669"/>
    <property type="project" value="TreeGrafter"/>
</dbReference>
<evidence type="ECO:0000313" key="7">
    <source>
        <dbReference type="Proteomes" id="UP000602510"/>
    </source>
</evidence>
<evidence type="ECO:0000256" key="3">
    <source>
        <dbReference type="ARBA" id="ARBA00023203"/>
    </source>
</evidence>
<dbReference type="GO" id="GO:0005524">
    <property type="term" value="F:ATP binding"/>
    <property type="evidence" value="ECO:0007669"/>
    <property type="project" value="UniProtKB-KW"/>
</dbReference>
<dbReference type="Pfam" id="PF00063">
    <property type="entry name" value="Myosin_head"/>
    <property type="match status" value="1"/>
</dbReference>
<keyword evidence="4" id="KW-0518">Myosin</keyword>
<dbReference type="PROSITE" id="PS51456">
    <property type="entry name" value="MYOSIN_MOTOR"/>
    <property type="match status" value="1"/>
</dbReference>
<comment type="caution">
    <text evidence="4">Lacks conserved residue(s) required for the propagation of feature annotation.</text>
</comment>
<evidence type="ECO:0000313" key="6">
    <source>
        <dbReference type="EMBL" id="KAF4038308.1"/>
    </source>
</evidence>
<dbReference type="AlphaFoldDB" id="A0A833SU10"/>
<dbReference type="SUPFAM" id="SSF52540">
    <property type="entry name" value="P-loop containing nucleoside triphosphate hydrolases"/>
    <property type="match status" value="1"/>
</dbReference>
<dbReference type="EMBL" id="WSZM01000202">
    <property type="protein sequence ID" value="KAF4038308.1"/>
    <property type="molecule type" value="Genomic_DNA"/>
</dbReference>
<dbReference type="PANTHER" id="PTHR13140">
    <property type="entry name" value="MYOSIN"/>
    <property type="match status" value="1"/>
</dbReference>
<feature type="domain" description="Myosin motor" evidence="5">
    <location>
        <begin position="1"/>
        <end position="186"/>
    </location>
</feature>
<accession>A0A833SU10</accession>